<keyword evidence="4" id="KW-0804">Transcription</keyword>
<organism evidence="6 7">
    <name type="scientific">Lactobacillus colini</name>
    <dbReference type="NCBI Taxonomy" id="1819254"/>
    <lineage>
        <taxon>Bacteria</taxon>
        <taxon>Bacillati</taxon>
        <taxon>Bacillota</taxon>
        <taxon>Bacilli</taxon>
        <taxon>Lactobacillales</taxon>
        <taxon>Lactobacillaceae</taxon>
        <taxon>Lactobacillus</taxon>
    </lineage>
</organism>
<proteinExistence type="inferred from homology"/>
<reference evidence="6 7" key="1">
    <citation type="submission" date="2021-03" db="EMBL/GenBank/DDBJ databases">
        <title>Genomic Encyclopedia of Type Strains, Phase IV (KMG-IV): sequencing the most valuable type-strain genomes for metagenomic binning, comparative biology and taxonomic classification.</title>
        <authorList>
            <person name="Goeker M."/>
        </authorList>
    </citation>
    <scope>NUCLEOTIDE SEQUENCE [LARGE SCALE GENOMIC DNA]</scope>
    <source>
        <strain evidence="6 7">DSM 101872</strain>
    </source>
</reference>
<comment type="caution">
    <text evidence="6">The sequence shown here is derived from an EMBL/GenBank/DDBJ whole genome shotgun (WGS) entry which is preliminary data.</text>
</comment>
<feature type="domain" description="HTH lysR-type" evidence="5">
    <location>
        <begin position="1"/>
        <end position="58"/>
    </location>
</feature>
<evidence type="ECO:0000256" key="4">
    <source>
        <dbReference type="ARBA" id="ARBA00023163"/>
    </source>
</evidence>
<dbReference type="InterPro" id="IPR036390">
    <property type="entry name" value="WH_DNA-bd_sf"/>
</dbReference>
<dbReference type="Proteomes" id="UP001519292">
    <property type="component" value="Unassembled WGS sequence"/>
</dbReference>
<evidence type="ECO:0000256" key="3">
    <source>
        <dbReference type="ARBA" id="ARBA00023125"/>
    </source>
</evidence>
<evidence type="ECO:0000256" key="1">
    <source>
        <dbReference type="ARBA" id="ARBA00009437"/>
    </source>
</evidence>
<keyword evidence="7" id="KW-1185">Reference proteome</keyword>
<evidence type="ECO:0000259" key="5">
    <source>
        <dbReference type="PROSITE" id="PS50931"/>
    </source>
</evidence>
<sequence>MYNHEIDTFIDVTKTGSFSKTAKNLYISKAAVAQQISNLEKKLGVLLFDRTTHGVRLTKAGHYFLIRSKELVNLAQEITHGLAAYQSYLVIGAGYLNKQELIPEILKNKEIAKNDIRFQEIVDYNHIPSSIDIIEMIKSKEPIGKQGFTFIKAKKVPYVLAVPNTSSLVSKKIITLSDLANKTVDIPAENITGDSRLKTELQSLNCHINIQEYKILNRAQINKSQYNGDYLLIPEPLANLSTPYLIKTLDSDLYVEYGFYVKSSNINLISKVKSIYKARSI</sequence>
<name>A0ABS4MEZ2_9LACO</name>
<dbReference type="SUPFAM" id="SSF46785">
    <property type="entry name" value="Winged helix' DNA-binding domain"/>
    <property type="match status" value="1"/>
</dbReference>
<dbReference type="PANTHER" id="PTHR30126:SF40">
    <property type="entry name" value="HTH-TYPE TRANSCRIPTIONAL REGULATOR GLTR"/>
    <property type="match status" value="1"/>
</dbReference>
<dbReference type="EMBL" id="JAGGLU010000007">
    <property type="protein sequence ID" value="MBP2058214.1"/>
    <property type="molecule type" value="Genomic_DNA"/>
</dbReference>
<dbReference type="PRINTS" id="PR00039">
    <property type="entry name" value="HTHLYSR"/>
</dbReference>
<dbReference type="PROSITE" id="PS50931">
    <property type="entry name" value="HTH_LYSR"/>
    <property type="match status" value="1"/>
</dbReference>
<dbReference type="PANTHER" id="PTHR30126">
    <property type="entry name" value="HTH-TYPE TRANSCRIPTIONAL REGULATOR"/>
    <property type="match status" value="1"/>
</dbReference>
<dbReference type="Gene3D" id="1.10.10.10">
    <property type="entry name" value="Winged helix-like DNA-binding domain superfamily/Winged helix DNA-binding domain"/>
    <property type="match status" value="1"/>
</dbReference>
<accession>A0ABS4MEZ2</accession>
<dbReference type="GO" id="GO:0003677">
    <property type="term" value="F:DNA binding"/>
    <property type="evidence" value="ECO:0007669"/>
    <property type="project" value="UniProtKB-KW"/>
</dbReference>
<evidence type="ECO:0000313" key="6">
    <source>
        <dbReference type="EMBL" id="MBP2058214.1"/>
    </source>
</evidence>
<protein>
    <submittedName>
        <fullName evidence="6">DNA-binding transcriptional LysR family regulator</fullName>
    </submittedName>
</protein>
<evidence type="ECO:0000313" key="7">
    <source>
        <dbReference type="Proteomes" id="UP001519292"/>
    </source>
</evidence>
<gene>
    <name evidence="6" type="ORF">J2Z60_001391</name>
</gene>
<keyword evidence="2" id="KW-0805">Transcription regulation</keyword>
<dbReference type="RefSeq" id="WP_209686958.1">
    <property type="nucleotide sequence ID" value="NZ_JAGGLU010000007.1"/>
</dbReference>
<dbReference type="InterPro" id="IPR036388">
    <property type="entry name" value="WH-like_DNA-bd_sf"/>
</dbReference>
<comment type="similarity">
    <text evidence="1">Belongs to the LysR transcriptional regulatory family.</text>
</comment>
<dbReference type="Pfam" id="PF00126">
    <property type="entry name" value="HTH_1"/>
    <property type="match status" value="1"/>
</dbReference>
<dbReference type="InterPro" id="IPR000847">
    <property type="entry name" value="LysR_HTH_N"/>
</dbReference>
<keyword evidence="3 6" id="KW-0238">DNA-binding</keyword>
<evidence type="ECO:0000256" key="2">
    <source>
        <dbReference type="ARBA" id="ARBA00023015"/>
    </source>
</evidence>